<gene>
    <name evidence="6" type="ORF">O3P69_004739</name>
</gene>
<dbReference type="GO" id="GO:0006412">
    <property type="term" value="P:translation"/>
    <property type="evidence" value="ECO:0007669"/>
    <property type="project" value="InterPro"/>
</dbReference>
<evidence type="ECO:0000256" key="3">
    <source>
        <dbReference type="ARBA" id="ARBA00023128"/>
    </source>
</evidence>
<evidence type="ECO:0000256" key="2">
    <source>
        <dbReference type="ARBA" id="ARBA00022980"/>
    </source>
</evidence>
<evidence type="ECO:0000256" key="4">
    <source>
        <dbReference type="ARBA" id="ARBA00023274"/>
    </source>
</evidence>
<feature type="compositionally biased region" description="Basic and acidic residues" evidence="5">
    <location>
        <begin position="11"/>
        <end position="21"/>
    </location>
</feature>
<comment type="subcellular location">
    <subcellularLocation>
        <location evidence="1">Mitochondrion</location>
    </subcellularLocation>
</comment>
<evidence type="ECO:0000313" key="6">
    <source>
        <dbReference type="EMBL" id="KAK8397227.1"/>
    </source>
</evidence>
<proteinExistence type="predicted"/>
<dbReference type="GO" id="GO:0003735">
    <property type="term" value="F:structural constituent of ribosome"/>
    <property type="evidence" value="ECO:0007669"/>
    <property type="project" value="InterPro"/>
</dbReference>
<accession>A0AAW0UAU9</accession>
<dbReference type="AlphaFoldDB" id="A0AAW0UAU9"/>
<dbReference type="InterPro" id="IPR039982">
    <property type="entry name" value="Ribosomal_mL65"/>
</dbReference>
<name>A0AAW0UAU9_SCYPA</name>
<feature type="region of interest" description="Disordered" evidence="5">
    <location>
        <begin position="1"/>
        <end position="27"/>
    </location>
</feature>
<feature type="compositionally biased region" description="Basic residues" evidence="5">
    <location>
        <begin position="1"/>
        <end position="10"/>
    </location>
</feature>
<evidence type="ECO:0000256" key="5">
    <source>
        <dbReference type="SAM" id="MobiDB-lite"/>
    </source>
</evidence>
<dbReference type="GO" id="GO:0005762">
    <property type="term" value="C:mitochondrial large ribosomal subunit"/>
    <property type="evidence" value="ECO:0007669"/>
    <property type="project" value="TreeGrafter"/>
</dbReference>
<keyword evidence="2" id="KW-0689">Ribosomal protein</keyword>
<comment type="caution">
    <text evidence="6">The sequence shown here is derived from an EMBL/GenBank/DDBJ whole genome shotgun (WGS) entry which is preliminary data.</text>
</comment>
<dbReference type="Pfam" id="PF07147">
    <property type="entry name" value="PDCD9"/>
    <property type="match status" value="1"/>
</dbReference>
<dbReference type="PANTHER" id="PTHR13014">
    <property type="entry name" value="MITOCHONDRIAL 28S RIBOSOMAL PROTEIN S30/P52 PRO-APOTOTIC PROTEIN"/>
    <property type="match status" value="1"/>
</dbReference>
<feature type="region of interest" description="Disordered" evidence="5">
    <location>
        <begin position="298"/>
        <end position="322"/>
    </location>
</feature>
<evidence type="ECO:0000256" key="1">
    <source>
        <dbReference type="ARBA" id="ARBA00004173"/>
    </source>
</evidence>
<dbReference type="Proteomes" id="UP001487740">
    <property type="component" value="Unassembled WGS sequence"/>
</dbReference>
<reference evidence="6 7" key="1">
    <citation type="submission" date="2023-03" db="EMBL/GenBank/DDBJ databases">
        <title>High-quality genome of Scylla paramamosain provides insights in environmental adaptation.</title>
        <authorList>
            <person name="Zhang L."/>
        </authorList>
    </citation>
    <scope>NUCLEOTIDE SEQUENCE [LARGE SCALE GENOMIC DNA]</scope>
    <source>
        <strain evidence="6">LZ_2023a</strain>
        <tissue evidence="6">Muscle</tissue>
    </source>
</reference>
<keyword evidence="7" id="KW-1185">Reference proteome</keyword>
<dbReference type="PANTHER" id="PTHR13014:SF3">
    <property type="entry name" value="LARGE RIBOSOMAL SUBUNIT PROTEIN ML65"/>
    <property type="match status" value="1"/>
</dbReference>
<keyword evidence="3" id="KW-0496">Mitochondrion</keyword>
<organism evidence="6 7">
    <name type="scientific">Scylla paramamosain</name>
    <name type="common">Mud crab</name>
    <dbReference type="NCBI Taxonomy" id="85552"/>
    <lineage>
        <taxon>Eukaryota</taxon>
        <taxon>Metazoa</taxon>
        <taxon>Ecdysozoa</taxon>
        <taxon>Arthropoda</taxon>
        <taxon>Crustacea</taxon>
        <taxon>Multicrustacea</taxon>
        <taxon>Malacostraca</taxon>
        <taxon>Eumalacostraca</taxon>
        <taxon>Eucarida</taxon>
        <taxon>Decapoda</taxon>
        <taxon>Pleocyemata</taxon>
        <taxon>Brachyura</taxon>
        <taxon>Eubrachyura</taxon>
        <taxon>Portunoidea</taxon>
        <taxon>Portunidae</taxon>
        <taxon>Portuninae</taxon>
        <taxon>Scylla</taxon>
    </lineage>
</organism>
<sequence>MLKKARRGVSHMKEKENDPMERPMQGRSCPFLGVRVEEGLPRVVDWEDPLATTGDLPTEAIDPRAYGFKFKLYRATTVTGSWPSEGKQHGHLFLHTRELENHFRRIHGQLNVPDAIKHKALLATFTQAMAHATYLGFGPVTEITYPLVQQSTFTDGQRWILGLYQLNTCALHSERAVQNPRNNILWLSEDQHLFECVEAGRVKGLNMSLLTALIAMYLKRGVQNPDPTPYLSFKYVSNHPASEEYRERFHQYYLRLTSNRPLARERPEMYLWEKIYKVDFNTRPLETPRRFFENYYKKEDPGKRPLNQHPPRYIPKSKRKEKRVKFEPVVDSEQLYKYD</sequence>
<evidence type="ECO:0000313" key="7">
    <source>
        <dbReference type="Proteomes" id="UP001487740"/>
    </source>
</evidence>
<protein>
    <submittedName>
        <fullName evidence="6">Uncharacterized protein</fullName>
    </submittedName>
</protein>
<dbReference type="EMBL" id="JARAKH010000014">
    <property type="protein sequence ID" value="KAK8397227.1"/>
    <property type="molecule type" value="Genomic_DNA"/>
</dbReference>
<dbReference type="InterPro" id="IPR010793">
    <property type="entry name" value="Ribosomal_mL37/mL65"/>
</dbReference>
<keyword evidence="4" id="KW-0687">Ribonucleoprotein</keyword>